<dbReference type="Pfam" id="PF19327">
    <property type="entry name" value="Ap4A_phos_N"/>
    <property type="match status" value="1"/>
</dbReference>
<feature type="domain" description="ATP adenylyltransferase C-terminal" evidence="1">
    <location>
        <begin position="185"/>
        <end position="287"/>
    </location>
</feature>
<dbReference type="PANTHER" id="PTHR38420:SF1">
    <property type="entry name" value="PUTATIVE (AFU_ORTHOLOGUE AFUA_5G14690)-RELATED"/>
    <property type="match status" value="1"/>
</dbReference>
<evidence type="ECO:0000313" key="3">
    <source>
        <dbReference type="EMBL" id="KAK6335171.1"/>
    </source>
</evidence>
<dbReference type="InterPro" id="IPR019200">
    <property type="entry name" value="ATP_adenylylTrfase_C"/>
</dbReference>
<dbReference type="GO" id="GO:0005524">
    <property type="term" value="F:ATP binding"/>
    <property type="evidence" value="ECO:0007669"/>
    <property type="project" value="InterPro"/>
</dbReference>
<sequence length="288" mass="31746">MMVGDFAPIDLEDTALTKFDRLVAAGEIIWGPSTPEYVEHEGFQFEFRLAPALLKKPILSRNAPGRSKPVGPFVDPDPDFVVGKIGETHTLIFSKFCVPRPHLVLHTNQFELQSDDLTKSDLDSAWRVLGAFSKTPSMMIYNCGVDAGSSQGHKHMQVFPKPEGRNFNLFPDLTSLPEGNVVTLPNVPYKHYIIALPERPTADDLVERYRTLVGLAKLTLQDTGGTAHNVVMTKDWIMVIPRSSKGFEGVGANAAGMVGMVWVGSEEERNRWTSLGLGAYLQKLGVPL</sequence>
<dbReference type="Proteomes" id="UP001313282">
    <property type="component" value="Unassembled WGS sequence"/>
</dbReference>
<evidence type="ECO:0000259" key="1">
    <source>
        <dbReference type="Pfam" id="PF09830"/>
    </source>
</evidence>
<organism evidence="3 4">
    <name type="scientific">Orbilia javanica</name>
    <dbReference type="NCBI Taxonomy" id="47235"/>
    <lineage>
        <taxon>Eukaryota</taxon>
        <taxon>Fungi</taxon>
        <taxon>Dikarya</taxon>
        <taxon>Ascomycota</taxon>
        <taxon>Pezizomycotina</taxon>
        <taxon>Orbiliomycetes</taxon>
        <taxon>Orbiliales</taxon>
        <taxon>Orbiliaceae</taxon>
        <taxon>Orbilia</taxon>
    </lineage>
</organism>
<dbReference type="InterPro" id="IPR045759">
    <property type="entry name" value="Ap4A_phos1/2_N"/>
</dbReference>
<evidence type="ECO:0008006" key="5">
    <source>
        <dbReference type="Google" id="ProtNLM"/>
    </source>
</evidence>
<evidence type="ECO:0000259" key="2">
    <source>
        <dbReference type="Pfam" id="PF19327"/>
    </source>
</evidence>
<protein>
    <recommendedName>
        <fullName evidence="5">Ap4A phosphorylase II</fullName>
    </recommendedName>
</protein>
<dbReference type="SUPFAM" id="SSF54197">
    <property type="entry name" value="HIT-like"/>
    <property type="match status" value="1"/>
</dbReference>
<keyword evidence="4" id="KW-1185">Reference proteome</keyword>
<dbReference type="Pfam" id="PF09830">
    <property type="entry name" value="ATP_transf"/>
    <property type="match status" value="1"/>
</dbReference>
<feature type="domain" description="Ap4A phosphorylase 1/2 N-terminal" evidence="2">
    <location>
        <begin position="33"/>
        <end position="166"/>
    </location>
</feature>
<dbReference type="PANTHER" id="PTHR38420">
    <property type="entry name" value="AP-4-A PHOSPHORYLASE II"/>
    <property type="match status" value="1"/>
</dbReference>
<dbReference type="InterPro" id="IPR036265">
    <property type="entry name" value="HIT-like_sf"/>
</dbReference>
<comment type="caution">
    <text evidence="3">The sequence shown here is derived from an EMBL/GenBank/DDBJ whole genome shotgun (WGS) entry which is preliminary data.</text>
</comment>
<dbReference type="GO" id="GO:0009117">
    <property type="term" value="P:nucleotide metabolic process"/>
    <property type="evidence" value="ECO:0007669"/>
    <property type="project" value="InterPro"/>
</dbReference>
<dbReference type="InterPro" id="IPR009163">
    <property type="entry name" value="Ap4A_phos1/2"/>
</dbReference>
<evidence type="ECO:0000313" key="4">
    <source>
        <dbReference type="Proteomes" id="UP001313282"/>
    </source>
</evidence>
<dbReference type="Gene3D" id="3.30.428.70">
    <property type="match status" value="1"/>
</dbReference>
<dbReference type="EMBL" id="JAVHNR010000008">
    <property type="protein sequence ID" value="KAK6335171.1"/>
    <property type="molecule type" value="Genomic_DNA"/>
</dbReference>
<proteinExistence type="predicted"/>
<dbReference type="AlphaFoldDB" id="A0AAN8REJ3"/>
<gene>
    <name evidence="3" type="ORF">TWF718_010608</name>
</gene>
<reference evidence="3 4" key="1">
    <citation type="submission" date="2019-10" db="EMBL/GenBank/DDBJ databases">
        <authorList>
            <person name="Palmer J.M."/>
        </authorList>
    </citation>
    <scope>NUCLEOTIDE SEQUENCE [LARGE SCALE GENOMIC DNA]</scope>
    <source>
        <strain evidence="3 4">TWF718</strain>
    </source>
</reference>
<accession>A0AAN8REJ3</accession>
<dbReference type="GO" id="GO:0003877">
    <property type="term" value="F:ATP:ADP adenylyltransferase activity"/>
    <property type="evidence" value="ECO:0007669"/>
    <property type="project" value="InterPro"/>
</dbReference>
<dbReference type="InterPro" id="IPR043171">
    <property type="entry name" value="Ap4A_phos1/2-like"/>
</dbReference>
<name>A0AAN8REJ3_9PEZI</name>